<name>A0A0F9RPJ3_9ZZZZ</name>
<dbReference type="AlphaFoldDB" id="A0A0F9RPJ3"/>
<organism evidence="1">
    <name type="scientific">marine sediment metagenome</name>
    <dbReference type="NCBI Taxonomy" id="412755"/>
    <lineage>
        <taxon>unclassified sequences</taxon>
        <taxon>metagenomes</taxon>
        <taxon>ecological metagenomes</taxon>
    </lineage>
</organism>
<sequence length="106" mass="11668">MRLIDLNPQWVRHGGGGITHGGKPVSERKRVGLGYDCPCGCGDRRYVPFANPEDGQGPLKSENPAWERTGTDFETLTLSPSIRHVPVDPDDCSWHGWIKNGEVTNA</sequence>
<evidence type="ECO:0000313" key="1">
    <source>
        <dbReference type="EMBL" id="KKN19223.1"/>
    </source>
</evidence>
<proteinExistence type="predicted"/>
<gene>
    <name evidence="1" type="ORF">LCGC14_0947920</name>
</gene>
<reference evidence="1" key="1">
    <citation type="journal article" date="2015" name="Nature">
        <title>Complex archaea that bridge the gap between prokaryotes and eukaryotes.</title>
        <authorList>
            <person name="Spang A."/>
            <person name="Saw J.H."/>
            <person name="Jorgensen S.L."/>
            <person name="Zaremba-Niedzwiedzka K."/>
            <person name="Martijn J."/>
            <person name="Lind A.E."/>
            <person name="van Eijk R."/>
            <person name="Schleper C."/>
            <person name="Guy L."/>
            <person name="Ettema T.J."/>
        </authorList>
    </citation>
    <scope>NUCLEOTIDE SEQUENCE</scope>
</reference>
<comment type="caution">
    <text evidence="1">The sequence shown here is derived from an EMBL/GenBank/DDBJ whole genome shotgun (WGS) entry which is preliminary data.</text>
</comment>
<dbReference type="InterPro" id="IPR045384">
    <property type="entry name" value="DUF6527"/>
</dbReference>
<dbReference type="EMBL" id="LAZR01003355">
    <property type="protein sequence ID" value="KKN19223.1"/>
    <property type="molecule type" value="Genomic_DNA"/>
</dbReference>
<protein>
    <submittedName>
        <fullName evidence="1">Uncharacterized protein</fullName>
    </submittedName>
</protein>
<accession>A0A0F9RPJ3</accession>
<dbReference type="Pfam" id="PF20137">
    <property type="entry name" value="BubE"/>
    <property type="match status" value="1"/>
</dbReference>